<keyword evidence="3" id="KW-1185">Reference proteome</keyword>
<name>A0A8H6S692_9AGAR</name>
<dbReference type="Proteomes" id="UP000636479">
    <property type="component" value="Unassembled WGS sequence"/>
</dbReference>
<organism evidence="2 3">
    <name type="scientific">Mycena indigotica</name>
    <dbReference type="NCBI Taxonomy" id="2126181"/>
    <lineage>
        <taxon>Eukaryota</taxon>
        <taxon>Fungi</taxon>
        <taxon>Dikarya</taxon>
        <taxon>Basidiomycota</taxon>
        <taxon>Agaricomycotina</taxon>
        <taxon>Agaricomycetes</taxon>
        <taxon>Agaricomycetidae</taxon>
        <taxon>Agaricales</taxon>
        <taxon>Marasmiineae</taxon>
        <taxon>Mycenaceae</taxon>
        <taxon>Mycena</taxon>
    </lineage>
</organism>
<dbReference type="GeneID" id="59350478"/>
<accession>A0A8H6S692</accession>
<protein>
    <recommendedName>
        <fullName evidence="4">F-box domain-containing protein</fullName>
    </recommendedName>
</protein>
<dbReference type="RefSeq" id="XP_037215794.1">
    <property type="nucleotide sequence ID" value="XM_037367962.1"/>
</dbReference>
<evidence type="ECO:0008006" key="4">
    <source>
        <dbReference type="Google" id="ProtNLM"/>
    </source>
</evidence>
<evidence type="ECO:0000313" key="3">
    <source>
        <dbReference type="Proteomes" id="UP000636479"/>
    </source>
</evidence>
<gene>
    <name evidence="2" type="ORF">MIND_01142500</name>
</gene>
<sequence>MEDNAPASASTLALPVSRASSTSSPSDSNVRSVVRSPELLALVFKAYLALHSFINWRTDVQKRLTLKLVCRLWRATLVSTPELWSNIVLVPEMPQRHIDQVFRYAKATSKQLKIRLDAHSRHDVEIFSSLIAPLLVVVADTITHLSVQYGSHTDWNSFTRELSNTHTELNFSSLQRFRVTSLSPFEIPFPDDNPHSFPGLTANIQHLHLDGLPITSSIVGSNLISLTLLNLDLVHDIDDAESHHSFVENLLDCLRWTPRLNTLILGDLNESSIQECALHNHTVVLPNLQKLSYVCDLPLPHHCGFLVSLIATPQLHFLSIRLANSQNTYNFVSMNQSKLSIITELRLTGDMDNYVESVDHRTQLLPLLMGSRLRYLNVLEMGGLFDFNAEQRALDQTRFLEFLIQALSLPTICYLAIPSLFSPPPPSSPESLMESVFQQVFTRGQAKYVYEEHTLCVPFDVDEKHLACARLWSWNEPMPTWQWASVKVF</sequence>
<evidence type="ECO:0000256" key="1">
    <source>
        <dbReference type="SAM" id="MobiDB-lite"/>
    </source>
</evidence>
<proteinExistence type="predicted"/>
<dbReference type="AlphaFoldDB" id="A0A8H6S692"/>
<evidence type="ECO:0000313" key="2">
    <source>
        <dbReference type="EMBL" id="KAF7293631.1"/>
    </source>
</evidence>
<comment type="caution">
    <text evidence="2">The sequence shown here is derived from an EMBL/GenBank/DDBJ whole genome shotgun (WGS) entry which is preliminary data.</text>
</comment>
<dbReference type="EMBL" id="JACAZF010000010">
    <property type="protein sequence ID" value="KAF7293631.1"/>
    <property type="molecule type" value="Genomic_DNA"/>
</dbReference>
<dbReference type="OrthoDB" id="2831009at2759"/>
<feature type="compositionally biased region" description="Low complexity" evidence="1">
    <location>
        <begin position="15"/>
        <end position="30"/>
    </location>
</feature>
<feature type="region of interest" description="Disordered" evidence="1">
    <location>
        <begin position="1"/>
        <end position="30"/>
    </location>
</feature>
<reference evidence="2" key="1">
    <citation type="submission" date="2020-05" db="EMBL/GenBank/DDBJ databases">
        <title>Mycena genomes resolve the evolution of fungal bioluminescence.</title>
        <authorList>
            <person name="Tsai I.J."/>
        </authorList>
    </citation>
    <scope>NUCLEOTIDE SEQUENCE</scope>
    <source>
        <strain evidence="2">171206Taipei</strain>
    </source>
</reference>